<accession>H0E624</accession>
<keyword evidence="5" id="KW-1185">Reference proteome</keyword>
<protein>
    <submittedName>
        <fullName evidence="4">Transcriptional regulator TetR family</fullName>
    </submittedName>
</protein>
<dbReference type="PATRIC" id="fig|1097667.3.peg.2254"/>
<dbReference type="PRINTS" id="PR00455">
    <property type="entry name" value="HTHTETR"/>
</dbReference>
<comment type="caution">
    <text evidence="4">The sequence shown here is derived from an EMBL/GenBank/DDBJ whole genome shotgun (WGS) entry which is preliminary data.</text>
</comment>
<dbReference type="InterPro" id="IPR009057">
    <property type="entry name" value="Homeodomain-like_sf"/>
</dbReference>
<evidence type="ECO:0000313" key="4">
    <source>
        <dbReference type="EMBL" id="EHN10882.1"/>
    </source>
</evidence>
<dbReference type="AlphaFoldDB" id="H0E624"/>
<feature type="DNA-binding region" description="H-T-H motif" evidence="2">
    <location>
        <begin position="43"/>
        <end position="62"/>
    </location>
</feature>
<keyword evidence="1 2" id="KW-0238">DNA-binding</keyword>
<proteinExistence type="predicted"/>
<evidence type="ECO:0000256" key="1">
    <source>
        <dbReference type="ARBA" id="ARBA00023125"/>
    </source>
</evidence>
<dbReference type="GO" id="GO:0003677">
    <property type="term" value="F:DNA binding"/>
    <property type="evidence" value="ECO:0007669"/>
    <property type="project" value="UniProtKB-UniRule"/>
</dbReference>
<dbReference type="RefSeq" id="WP_007575005.1">
    <property type="nucleotide sequence ID" value="NZ_AGUD01000198.1"/>
</dbReference>
<dbReference type="PANTHER" id="PTHR43479:SF11">
    <property type="entry name" value="ACREF_ENVCD OPERON REPRESSOR-RELATED"/>
    <property type="match status" value="1"/>
</dbReference>
<dbReference type="InterPro" id="IPR036271">
    <property type="entry name" value="Tet_transcr_reg_TetR-rel_C_sf"/>
</dbReference>
<dbReference type="Gene3D" id="1.10.357.10">
    <property type="entry name" value="Tetracycline Repressor, domain 2"/>
    <property type="match status" value="1"/>
</dbReference>
<dbReference type="EMBL" id="AGUD01000198">
    <property type="protein sequence ID" value="EHN10882.1"/>
    <property type="molecule type" value="Genomic_DNA"/>
</dbReference>
<dbReference type="PANTHER" id="PTHR43479">
    <property type="entry name" value="ACREF/ENVCD OPERON REPRESSOR-RELATED"/>
    <property type="match status" value="1"/>
</dbReference>
<dbReference type="Pfam" id="PF00440">
    <property type="entry name" value="TetR_N"/>
    <property type="match status" value="1"/>
</dbReference>
<dbReference type="InterPro" id="IPR050624">
    <property type="entry name" value="HTH-type_Tx_Regulator"/>
</dbReference>
<dbReference type="SUPFAM" id="SSF46689">
    <property type="entry name" value="Homeodomain-like"/>
    <property type="match status" value="1"/>
</dbReference>
<sequence>MARVSTTRTYGGRTADERGEERRARLLAAALELFGDEGLAAIGVRSVSARAGLATRYFYESFENRGALLTALYDTIAREISDEIYRAAAAAPDDARSKVRAAIEGCLRIFEDDPRKGRIVFADSAVDPTLAAARETMLQKWAHLSRRHAERFYGAHPDEDAARVISLMLTGGVGVLANWWLDDPTRAPRETIVEQAAALYVAAAEMTFGAAAG</sequence>
<dbReference type="InterPro" id="IPR001647">
    <property type="entry name" value="HTH_TetR"/>
</dbReference>
<gene>
    <name evidence="4" type="ORF">PAI11_22740</name>
</gene>
<dbReference type="Proteomes" id="UP000005143">
    <property type="component" value="Unassembled WGS sequence"/>
</dbReference>
<evidence type="ECO:0000256" key="2">
    <source>
        <dbReference type="PROSITE-ProRule" id="PRU00335"/>
    </source>
</evidence>
<dbReference type="PROSITE" id="PS50977">
    <property type="entry name" value="HTH_TETR_2"/>
    <property type="match status" value="1"/>
</dbReference>
<dbReference type="SUPFAM" id="SSF48498">
    <property type="entry name" value="Tetracyclin repressor-like, C-terminal domain"/>
    <property type="match status" value="1"/>
</dbReference>
<reference evidence="4 5" key="1">
    <citation type="journal article" date="2013" name="Biodegradation">
        <title>Quantitative proteomic analysis of ibuprofen-degrading Patulibacter sp. strain I11.</title>
        <authorList>
            <person name="Almeida B."/>
            <person name="Kjeldal H."/>
            <person name="Lolas I."/>
            <person name="Knudsen A.D."/>
            <person name="Carvalho G."/>
            <person name="Nielsen K.L."/>
            <person name="Barreto Crespo M.T."/>
            <person name="Stensballe A."/>
            <person name="Nielsen J.L."/>
        </authorList>
    </citation>
    <scope>NUCLEOTIDE SEQUENCE [LARGE SCALE GENOMIC DNA]</scope>
    <source>
        <strain evidence="4 5">I11</strain>
    </source>
</reference>
<name>H0E624_9ACTN</name>
<feature type="domain" description="HTH tetR-type" evidence="3">
    <location>
        <begin position="20"/>
        <end position="80"/>
    </location>
</feature>
<dbReference type="OrthoDB" id="3783612at2"/>
<evidence type="ECO:0000259" key="3">
    <source>
        <dbReference type="PROSITE" id="PS50977"/>
    </source>
</evidence>
<evidence type="ECO:0000313" key="5">
    <source>
        <dbReference type="Proteomes" id="UP000005143"/>
    </source>
</evidence>
<organism evidence="4 5">
    <name type="scientific">Patulibacter medicamentivorans</name>
    <dbReference type="NCBI Taxonomy" id="1097667"/>
    <lineage>
        <taxon>Bacteria</taxon>
        <taxon>Bacillati</taxon>
        <taxon>Actinomycetota</taxon>
        <taxon>Thermoleophilia</taxon>
        <taxon>Solirubrobacterales</taxon>
        <taxon>Patulibacteraceae</taxon>
        <taxon>Patulibacter</taxon>
    </lineage>
</organism>